<sequence>MQSTDSPGAGARRVHRGLATLACASLLLAGCFGASNPTQPSSSQTPPTASNGPGGAGGMPGGSPEGSPDGHPDGHPDGSPDGSPDGVLGGTSPGGAGEPGFEPGGDLALPDMNDNTAPPPSLPDFNQPDPAAADARGTGPVAATTGDPATGTGAETGAGAGLPDAAGVGLPGGGEILTTAEQVAILDAQLDQGTAVFDDMILDEQEKQRSSARDNASAAQDAARNTPARHEPYENAVARKDGGLYGSTGSSGGGGGAGSAPMPSGTAKYPAPGDIPSGADDDVVARQLREAAQREPDPAVREKLWDEYRKYKGIGQ</sequence>
<evidence type="ECO:0000313" key="4">
    <source>
        <dbReference type="Proteomes" id="UP000298050"/>
    </source>
</evidence>
<dbReference type="EMBL" id="SRLE01000002">
    <property type="protein sequence ID" value="TGD75749.1"/>
    <property type="molecule type" value="Genomic_DNA"/>
</dbReference>
<reference evidence="3 4" key="1">
    <citation type="submission" date="2019-04" db="EMBL/GenBank/DDBJ databases">
        <title>Taxonomy of novel Haliea sp. from mangrove soil of West Coast of India.</title>
        <authorList>
            <person name="Verma A."/>
            <person name="Kumar P."/>
            <person name="Krishnamurthi S."/>
        </authorList>
    </citation>
    <scope>NUCLEOTIDE SEQUENCE [LARGE SCALE GENOMIC DNA]</scope>
    <source>
        <strain evidence="3 4">SAOS-164</strain>
    </source>
</reference>
<dbReference type="Proteomes" id="UP000298050">
    <property type="component" value="Unassembled WGS sequence"/>
</dbReference>
<evidence type="ECO:0000313" key="3">
    <source>
        <dbReference type="EMBL" id="TGD75749.1"/>
    </source>
</evidence>
<name>A0A4Z0M899_9GAMM</name>
<feature type="region of interest" description="Disordered" evidence="1">
    <location>
        <begin position="31"/>
        <end position="174"/>
    </location>
</feature>
<feature type="compositionally biased region" description="Gly residues" evidence="1">
    <location>
        <begin position="87"/>
        <end position="98"/>
    </location>
</feature>
<feature type="region of interest" description="Disordered" evidence="1">
    <location>
        <begin position="201"/>
        <end position="281"/>
    </location>
</feature>
<keyword evidence="4" id="KW-1185">Reference proteome</keyword>
<accession>A0A4Z0M899</accession>
<dbReference type="RefSeq" id="WP_135441001.1">
    <property type="nucleotide sequence ID" value="NZ_SRLE01000002.1"/>
</dbReference>
<proteinExistence type="predicted"/>
<comment type="caution">
    <text evidence="3">The sequence shown here is derived from an EMBL/GenBank/DDBJ whole genome shotgun (WGS) entry which is preliminary data.</text>
</comment>
<protein>
    <recommendedName>
        <fullName evidence="5">Lipoprotein</fullName>
    </recommendedName>
</protein>
<evidence type="ECO:0000256" key="2">
    <source>
        <dbReference type="SAM" id="SignalP"/>
    </source>
</evidence>
<evidence type="ECO:0008006" key="5">
    <source>
        <dbReference type="Google" id="ProtNLM"/>
    </source>
</evidence>
<keyword evidence="2" id="KW-0732">Signal</keyword>
<dbReference type="OrthoDB" id="7066449at2"/>
<feature type="compositionally biased region" description="Gly residues" evidence="1">
    <location>
        <begin position="243"/>
        <end position="258"/>
    </location>
</feature>
<feature type="compositionally biased region" description="Low complexity" evidence="1">
    <location>
        <begin position="137"/>
        <end position="153"/>
    </location>
</feature>
<feature type="chain" id="PRO_5021230150" description="Lipoprotein" evidence="2">
    <location>
        <begin position="35"/>
        <end position="316"/>
    </location>
</feature>
<feature type="compositionally biased region" description="Low complexity" evidence="1">
    <location>
        <begin position="31"/>
        <end position="51"/>
    </location>
</feature>
<gene>
    <name evidence="3" type="ORF">E4634_02420</name>
</gene>
<feature type="compositionally biased region" description="Basic and acidic residues" evidence="1">
    <location>
        <begin position="68"/>
        <end position="78"/>
    </location>
</feature>
<feature type="compositionally biased region" description="Basic and acidic residues" evidence="1">
    <location>
        <begin position="228"/>
        <end position="242"/>
    </location>
</feature>
<feature type="signal peptide" evidence="2">
    <location>
        <begin position="1"/>
        <end position="34"/>
    </location>
</feature>
<organism evidence="3 4">
    <name type="scientific">Mangrovimicrobium sediminis</name>
    <dbReference type="NCBI Taxonomy" id="2562682"/>
    <lineage>
        <taxon>Bacteria</taxon>
        <taxon>Pseudomonadati</taxon>
        <taxon>Pseudomonadota</taxon>
        <taxon>Gammaproteobacteria</taxon>
        <taxon>Cellvibrionales</taxon>
        <taxon>Halieaceae</taxon>
        <taxon>Mangrovimicrobium</taxon>
    </lineage>
</organism>
<feature type="compositionally biased region" description="Gly residues" evidence="1">
    <location>
        <begin position="52"/>
        <end position="64"/>
    </location>
</feature>
<feature type="compositionally biased region" description="Low complexity" evidence="1">
    <location>
        <begin position="213"/>
        <end position="225"/>
    </location>
</feature>
<evidence type="ECO:0000256" key="1">
    <source>
        <dbReference type="SAM" id="MobiDB-lite"/>
    </source>
</evidence>
<dbReference type="AlphaFoldDB" id="A0A4Z0M899"/>